<dbReference type="AlphaFoldDB" id="A0A1I5TRC1"/>
<accession>A0A1I5TRC1</accession>
<evidence type="ECO:0000313" key="2">
    <source>
        <dbReference type="Proteomes" id="UP000199227"/>
    </source>
</evidence>
<dbReference type="OrthoDB" id="1419830at2"/>
<dbReference type="EMBL" id="FOXB01000047">
    <property type="protein sequence ID" value="SFP85451.1"/>
    <property type="molecule type" value="Genomic_DNA"/>
</dbReference>
<organism evidence="1 2">
    <name type="scientific">Hydrogenimonas thermophila</name>
    <dbReference type="NCBI Taxonomy" id="223786"/>
    <lineage>
        <taxon>Bacteria</taxon>
        <taxon>Pseudomonadati</taxon>
        <taxon>Campylobacterota</taxon>
        <taxon>Epsilonproteobacteria</taxon>
        <taxon>Campylobacterales</taxon>
        <taxon>Hydrogenimonadaceae</taxon>
        <taxon>Hydrogenimonas</taxon>
    </lineage>
</organism>
<sequence length="238" mass="26681">MKKIIGFTIITILSLGFNGCATGTKSLNIYHDKNELSGSTIVHHPDINKISTVDIGENMYEKVKLYSHDTYNVKINQKIDVYTMASGKFTTSRRDLGILKIDKKTGWKSACIVGDSHPYTVCLFDSNNDSKFDKIGSKINGLYGNLNSPIAYSLSKTPPNFGEDSFKYIVLYQGKKGNVIKISFREFINNLARPAFTQDIEYELNSNGSTIIGFKGLRIEVLKATNLDITYKVLKDYD</sequence>
<proteinExistence type="predicted"/>
<name>A0A1I5TRC1_9BACT</name>
<dbReference type="Proteomes" id="UP000199227">
    <property type="component" value="Unassembled WGS sequence"/>
</dbReference>
<dbReference type="RefSeq" id="WP_092913891.1">
    <property type="nucleotide sequence ID" value="NZ_FOXB01000047.1"/>
</dbReference>
<protein>
    <submittedName>
        <fullName evidence="1">Uncharacterized protein</fullName>
    </submittedName>
</protein>
<dbReference type="STRING" id="223786.SAMN05216234_1475"/>
<keyword evidence="2" id="KW-1185">Reference proteome</keyword>
<reference evidence="1 2" key="1">
    <citation type="submission" date="2016-10" db="EMBL/GenBank/DDBJ databases">
        <authorList>
            <person name="de Groot N.N."/>
        </authorList>
    </citation>
    <scope>NUCLEOTIDE SEQUENCE [LARGE SCALE GENOMIC DNA]</scope>
    <source>
        <strain evidence="1 2">EP1-55-1</strain>
    </source>
</reference>
<gene>
    <name evidence="1" type="ORF">SAMN05216234_1475</name>
</gene>
<evidence type="ECO:0000313" key="1">
    <source>
        <dbReference type="EMBL" id="SFP85451.1"/>
    </source>
</evidence>